<evidence type="ECO:0000259" key="5">
    <source>
        <dbReference type="PROSITE" id="PS50977"/>
    </source>
</evidence>
<name>A0A099KRB6_COLPS</name>
<accession>A0A099KRB6</accession>
<dbReference type="Pfam" id="PF21943">
    <property type="entry name" value="TetR_C_46"/>
    <property type="match status" value="1"/>
</dbReference>
<protein>
    <submittedName>
        <fullName evidence="6">Regulatory protein TetR</fullName>
    </submittedName>
</protein>
<dbReference type="OrthoDB" id="8617654at2"/>
<keyword evidence="2 4" id="KW-0238">DNA-binding</keyword>
<sequence length="210" mass="23686">MSGVRAQQKEKTRRQIINAALNQLSAERSFSSLSLREVAKEAGLAPTSFYRHFSDMDELGLTLVDEAGLTLRQLMRQARQRIAKGGSVIQISVQTFMELIESNGNIFRLLLRERSGTSAAFRAAVIREIRYFTMELCDYLQKANQLEAEVAYMQANAAVTIVFSAGSDALDIEEKAERDHLAQQTIQQLRFIARGALELSDRRKVSRKSR</sequence>
<dbReference type="InterPro" id="IPR054129">
    <property type="entry name" value="DesT_TetR_C"/>
</dbReference>
<organism evidence="6 7">
    <name type="scientific">Colwellia psychrerythraea</name>
    <name type="common">Vibrio psychroerythus</name>
    <dbReference type="NCBI Taxonomy" id="28229"/>
    <lineage>
        <taxon>Bacteria</taxon>
        <taxon>Pseudomonadati</taxon>
        <taxon>Pseudomonadota</taxon>
        <taxon>Gammaproteobacteria</taxon>
        <taxon>Alteromonadales</taxon>
        <taxon>Colwelliaceae</taxon>
        <taxon>Colwellia</taxon>
    </lineage>
</organism>
<dbReference type="Gene3D" id="1.10.357.10">
    <property type="entry name" value="Tetracycline Repressor, domain 2"/>
    <property type="match status" value="1"/>
</dbReference>
<dbReference type="PATRIC" id="fig|28229.4.peg.2046"/>
<dbReference type="RefSeq" id="WP_033093729.1">
    <property type="nucleotide sequence ID" value="NZ_JQED01000017.1"/>
</dbReference>
<evidence type="ECO:0000256" key="1">
    <source>
        <dbReference type="ARBA" id="ARBA00023015"/>
    </source>
</evidence>
<keyword evidence="3" id="KW-0804">Transcription</keyword>
<evidence type="ECO:0000313" key="7">
    <source>
        <dbReference type="Proteomes" id="UP000029843"/>
    </source>
</evidence>
<dbReference type="Proteomes" id="UP000029843">
    <property type="component" value="Unassembled WGS sequence"/>
</dbReference>
<dbReference type="PROSITE" id="PS50977">
    <property type="entry name" value="HTH_TETR_2"/>
    <property type="match status" value="1"/>
</dbReference>
<keyword evidence="1" id="KW-0805">Transcription regulation</keyword>
<dbReference type="Gene3D" id="1.10.10.60">
    <property type="entry name" value="Homeodomain-like"/>
    <property type="match status" value="1"/>
</dbReference>
<dbReference type="GO" id="GO:0003677">
    <property type="term" value="F:DNA binding"/>
    <property type="evidence" value="ECO:0007669"/>
    <property type="project" value="UniProtKB-UniRule"/>
</dbReference>
<dbReference type="InterPro" id="IPR023772">
    <property type="entry name" value="DNA-bd_HTH_TetR-type_CS"/>
</dbReference>
<dbReference type="NCBIfam" id="NF008402">
    <property type="entry name" value="PRK11202.1"/>
    <property type="match status" value="1"/>
</dbReference>
<dbReference type="PANTHER" id="PTHR47752:SF1">
    <property type="entry name" value="HTH-TYPE TRANSCRIPTIONAL REPRESSOR FABR"/>
    <property type="match status" value="1"/>
</dbReference>
<dbReference type="PROSITE" id="PS01081">
    <property type="entry name" value="HTH_TETR_1"/>
    <property type="match status" value="1"/>
</dbReference>
<feature type="domain" description="HTH tetR-type" evidence="5">
    <location>
        <begin position="11"/>
        <end position="71"/>
    </location>
</feature>
<feature type="DNA-binding region" description="H-T-H motif" evidence="4">
    <location>
        <begin position="34"/>
        <end position="53"/>
    </location>
</feature>
<comment type="caution">
    <text evidence="6">The sequence shown here is derived from an EMBL/GenBank/DDBJ whole genome shotgun (WGS) entry which is preliminary data.</text>
</comment>
<gene>
    <name evidence="6" type="ORF">ND2E_3003</name>
</gene>
<dbReference type="InterPro" id="IPR050692">
    <property type="entry name" value="HTH_transcr_repressor_FabR"/>
</dbReference>
<dbReference type="InterPro" id="IPR009057">
    <property type="entry name" value="Homeodomain-like_sf"/>
</dbReference>
<dbReference type="InterPro" id="IPR001647">
    <property type="entry name" value="HTH_TetR"/>
</dbReference>
<dbReference type="FunFam" id="1.10.10.60:FF:000034">
    <property type="entry name" value="HTH-type transcriptional repressor FabR"/>
    <property type="match status" value="1"/>
</dbReference>
<proteinExistence type="predicted"/>
<evidence type="ECO:0000256" key="2">
    <source>
        <dbReference type="ARBA" id="ARBA00023125"/>
    </source>
</evidence>
<dbReference type="Pfam" id="PF00440">
    <property type="entry name" value="TetR_N"/>
    <property type="match status" value="1"/>
</dbReference>
<dbReference type="PANTHER" id="PTHR47752">
    <property type="entry name" value="HTH-TYPE TRANSCRIPTIONAL REPRESSOR FABR"/>
    <property type="match status" value="1"/>
</dbReference>
<dbReference type="EMBL" id="JQED01000017">
    <property type="protein sequence ID" value="KGJ92755.1"/>
    <property type="molecule type" value="Genomic_DNA"/>
</dbReference>
<evidence type="ECO:0000313" key="6">
    <source>
        <dbReference type="EMBL" id="KGJ92755.1"/>
    </source>
</evidence>
<evidence type="ECO:0000256" key="4">
    <source>
        <dbReference type="PROSITE-ProRule" id="PRU00335"/>
    </source>
</evidence>
<evidence type="ECO:0000256" key="3">
    <source>
        <dbReference type="ARBA" id="ARBA00023163"/>
    </source>
</evidence>
<reference evidence="6 7" key="1">
    <citation type="submission" date="2014-08" db="EMBL/GenBank/DDBJ databases">
        <title>Genomic and Phenotypic Diversity of Colwellia psychrerythraea strains from Disparate Marine Basins.</title>
        <authorList>
            <person name="Techtmann S.M."/>
            <person name="Stelling S.C."/>
            <person name="Utturkar S.M."/>
            <person name="Alshibli N."/>
            <person name="Harris A."/>
            <person name="Brown S.D."/>
            <person name="Hazen T.C."/>
        </authorList>
    </citation>
    <scope>NUCLEOTIDE SEQUENCE [LARGE SCALE GENOMIC DNA]</scope>
    <source>
        <strain evidence="6 7">ND2E</strain>
    </source>
</reference>
<dbReference type="SUPFAM" id="SSF46689">
    <property type="entry name" value="Homeodomain-like"/>
    <property type="match status" value="1"/>
</dbReference>
<dbReference type="AlphaFoldDB" id="A0A099KRB6"/>